<evidence type="ECO:0000313" key="2">
    <source>
        <dbReference type="Proteomes" id="UP001431902"/>
    </source>
</evidence>
<accession>A0ABT6X868</accession>
<dbReference type="EMBL" id="JASGBH010000006">
    <property type="protein sequence ID" value="MDI9234169.1"/>
    <property type="molecule type" value="Genomic_DNA"/>
</dbReference>
<name>A0ABT6X868_9BURK</name>
<proteinExistence type="predicted"/>
<sequence>MNEAVYIASGLQAMAGGNIVLQAETNNPGTNAINVISNYATSWGTPNTGAINGNMTLQATGDVLIQSNTGGIALNNQLPNTLTSGSLTSENKITGRNVTIDNTGAGMATGAGTGQTGTGGTQGATLGSGSINPTTGAIAKGSGQATGGIGINLADNRAITATGNVNIYGKTFNQYSKGTYTVRSAANITAANFSIQADGFIIGNSTPEGGGLLLVNGSSITGTATSGSNLLQGTWSSLWGPSSSVKIGDSASSTVTLIAASGSTLAINGTNTASEKAASFATYGIFTQGTVNTQGAMSLTGSSIVNHGIYFNGALNHSGGALSLNGSAKPNQSFDSNKTNPIDAGVYIGKELKVIDASNLAINGSFVTTVGASQDATATGYGVFTSGTGLLTGNGGTLSITGTAALPEVGTTKTQGIYAGGAISGWGSTALLGQNAASSSLAAVQLASNINVGANALSILANGGQIFQGSASTLTAGRVTIDNTGAGRTSLFADPTATLNIANGASFGGSIAADGTVTAGSRSAAITSGAGVNLTGAVAASGHVAIQGASSGSHGVSISRAITSSGGKITIGGDSTASLASSGVLLTNGTNTINAFDTLTITGNSNSSAGVNVGGDMSGKSIDVTGTSYTQSTNLPALPGVQTTGTRNFTATNGNITLFGKNVLTNRNNLTTSLVGGLQIRGSTNFSATHNGGNGTITLKGQANDTLGYGVLIHQPN</sequence>
<gene>
    <name evidence="1" type="ORF">QLQ16_10010</name>
</gene>
<protein>
    <submittedName>
        <fullName evidence="1">Uncharacterized protein</fullName>
    </submittedName>
</protein>
<evidence type="ECO:0000313" key="1">
    <source>
        <dbReference type="EMBL" id="MDI9234169.1"/>
    </source>
</evidence>
<dbReference type="Proteomes" id="UP001431902">
    <property type="component" value="Unassembled WGS sequence"/>
</dbReference>
<dbReference type="RefSeq" id="WP_283224545.1">
    <property type="nucleotide sequence ID" value="NZ_JASGBH010000006.1"/>
</dbReference>
<comment type="caution">
    <text evidence="1">The sequence shown here is derived from an EMBL/GenBank/DDBJ whole genome shotgun (WGS) entry which is preliminary data.</text>
</comment>
<organism evidence="1 2">
    <name type="scientific">Limnohabitans lacus</name>
    <dbReference type="NCBI Taxonomy" id="3045173"/>
    <lineage>
        <taxon>Bacteria</taxon>
        <taxon>Pseudomonadati</taxon>
        <taxon>Pseudomonadota</taxon>
        <taxon>Betaproteobacteria</taxon>
        <taxon>Burkholderiales</taxon>
        <taxon>Comamonadaceae</taxon>
        <taxon>Limnohabitans</taxon>
    </lineage>
</organism>
<reference evidence="1" key="1">
    <citation type="submission" date="2023-05" db="EMBL/GenBank/DDBJ databases">
        <title>Limnohabitans sp. strain HM2-2 Genome sequencing and assembly.</title>
        <authorList>
            <person name="Jung Y."/>
        </authorList>
    </citation>
    <scope>NUCLEOTIDE SEQUENCE</scope>
    <source>
        <strain evidence="1">HM2-2</strain>
    </source>
</reference>
<keyword evidence="2" id="KW-1185">Reference proteome</keyword>